<dbReference type="EMBL" id="JACHXZ010000001">
    <property type="protein sequence ID" value="MBB3167293.1"/>
    <property type="molecule type" value="Genomic_DNA"/>
</dbReference>
<keyword evidence="5" id="KW-1185">Reference proteome</keyword>
<sequence length="495" mass="54218">MTQFVTRCPKCSTSFRITQAQMDRAKGAVRCGSCLQIFRAADHLVNAPAKPGASSAAKPAAQPTAKAAAKATAPKPAAAAKSTAKAKAAPKPAAQSVKPSTPKPAQAAAPANQPKKEGGQGLKFNQQAIDEEADWDDDQLIHDDLFDEEEKDRTGELSDSFFDIYEPRKASQPEKSIFDREIKPIHDDDEDTERPDESWALSILEEVEDETREEAKKAPAAADKEQYSRATTGTFTALSDADLEAAIGDNFNITGEQPAYDEEGFDSAPYDHEPEPESKKGPVFKLAEGDERQEPLFTEMEEVDDEPGMRAYDPERRAALRAIEPEPLEFGFQVEKSDLPKRLMWGGLTACALLAFIVQLAMINIDQWGRAQATRAYYQQLCPLLGCNLPSLSDPSQVQASNLVVRSHPRMADALQIDAVLLNKARFDQPFPLLEIQFSDLQGKLVAARKFTPKEYLGGELAGQTQMPSNQPVHIALEILDPGPEAVNYTARIAH</sequence>
<protein>
    <submittedName>
        <fullName evidence="4">Putative Zn finger-like uncharacterized protein</fullName>
    </submittedName>
</protein>
<evidence type="ECO:0000259" key="3">
    <source>
        <dbReference type="Pfam" id="PF13719"/>
    </source>
</evidence>
<dbReference type="AlphaFoldDB" id="A0A839UIE7"/>
<feature type="compositionally biased region" description="Basic and acidic residues" evidence="1">
    <location>
        <begin position="165"/>
        <end position="186"/>
    </location>
</feature>
<keyword evidence="2" id="KW-1133">Transmembrane helix</keyword>
<comment type="caution">
    <text evidence="4">The sequence shown here is derived from an EMBL/GenBank/DDBJ whole genome shotgun (WGS) entry which is preliminary data.</text>
</comment>
<dbReference type="Proteomes" id="UP000559987">
    <property type="component" value="Unassembled WGS sequence"/>
</dbReference>
<dbReference type="NCBIfam" id="TIGR02098">
    <property type="entry name" value="MJ0042_CXXC"/>
    <property type="match status" value="1"/>
</dbReference>
<evidence type="ECO:0000313" key="4">
    <source>
        <dbReference type="EMBL" id="MBB3167293.1"/>
    </source>
</evidence>
<dbReference type="RefSeq" id="WP_183907883.1">
    <property type="nucleotide sequence ID" value="NZ_JACHXZ010000001.1"/>
</dbReference>
<proteinExistence type="predicted"/>
<dbReference type="InterPro" id="IPR011723">
    <property type="entry name" value="Znf/thioredoxin_put"/>
</dbReference>
<feature type="region of interest" description="Disordered" evidence="1">
    <location>
        <begin position="133"/>
        <end position="228"/>
    </location>
</feature>
<accession>A0A839UIE7</accession>
<evidence type="ECO:0000256" key="1">
    <source>
        <dbReference type="SAM" id="MobiDB-lite"/>
    </source>
</evidence>
<feature type="domain" description="Zinc finger/thioredoxin putative" evidence="3">
    <location>
        <begin position="5"/>
        <end position="40"/>
    </location>
</feature>
<feature type="compositionally biased region" description="Basic and acidic residues" evidence="1">
    <location>
        <begin position="213"/>
        <end position="227"/>
    </location>
</feature>
<dbReference type="Pfam" id="PF11906">
    <property type="entry name" value="DUF3426"/>
    <property type="match status" value="1"/>
</dbReference>
<reference evidence="4 5" key="1">
    <citation type="submission" date="2020-08" db="EMBL/GenBank/DDBJ databases">
        <title>Genomic Encyclopedia of Type Strains, Phase III (KMG-III): the genomes of soil and plant-associated and newly described type strains.</title>
        <authorList>
            <person name="Whitman W."/>
        </authorList>
    </citation>
    <scope>NUCLEOTIDE SEQUENCE [LARGE SCALE GENOMIC DNA]</scope>
    <source>
        <strain evidence="4 5">CECT 8571</strain>
    </source>
</reference>
<feature type="compositionally biased region" description="Basic and acidic residues" evidence="1">
    <location>
        <begin position="269"/>
        <end position="280"/>
    </location>
</feature>
<evidence type="ECO:0000256" key="2">
    <source>
        <dbReference type="SAM" id="Phobius"/>
    </source>
</evidence>
<feature type="region of interest" description="Disordered" evidence="1">
    <location>
        <begin position="254"/>
        <end position="282"/>
    </location>
</feature>
<keyword evidence="2" id="KW-0472">Membrane</keyword>
<keyword evidence="2" id="KW-0812">Transmembrane</keyword>
<gene>
    <name evidence="4" type="ORF">FHS30_000469</name>
</gene>
<dbReference type="InterPro" id="IPR021834">
    <property type="entry name" value="DUF3426"/>
</dbReference>
<dbReference type="Pfam" id="PF13719">
    <property type="entry name" value="Zn_ribbon_5"/>
    <property type="match status" value="1"/>
</dbReference>
<organism evidence="4 5">
    <name type="scientific">Simiduia aestuariiviva</name>
    <dbReference type="NCBI Taxonomy" id="1510459"/>
    <lineage>
        <taxon>Bacteria</taxon>
        <taxon>Pseudomonadati</taxon>
        <taxon>Pseudomonadota</taxon>
        <taxon>Gammaproteobacteria</taxon>
        <taxon>Cellvibrionales</taxon>
        <taxon>Cellvibrionaceae</taxon>
        <taxon>Simiduia</taxon>
    </lineage>
</organism>
<feature type="compositionally biased region" description="Low complexity" evidence="1">
    <location>
        <begin position="48"/>
        <end position="113"/>
    </location>
</feature>
<feature type="transmembrane region" description="Helical" evidence="2">
    <location>
        <begin position="343"/>
        <end position="365"/>
    </location>
</feature>
<evidence type="ECO:0000313" key="5">
    <source>
        <dbReference type="Proteomes" id="UP000559987"/>
    </source>
</evidence>
<name>A0A839UIE7_9GAMM</name>
<feature type="region of interest" description="Disordered" evidence="1">
    <location>
        <begin position="48"/>
        <end position="120"/>
    </location>
</feature>